<proteinExistence type="predicted"/>
<evidence type="ECO:0000313" key="2">
    <source>
        <dbReference type="Proteomes" id="UP000582837"/>
    </source>
</evidence>
<dbReference type="AlphaFoldDB" id="A0A841GZ52"/>
<organism evidence="1 2">
    <name type="scientific">Longimicrobium terrae</name>
    <dbReference type="NCBI Taxonomy" id="1639882"/>
    <lineage>
        <taxon>Bacteria</taxon>
        <taxon>Pseudomonadati</taxon>
        <taxon>Gemmatimonadota</taxon>
        <taxon>Longimicrobiia</taxon>
        <taxon>Longimicrobiales</taxon>
        <taxon>Longimicrobiaceae</taxon>
        <taxon>Longimicrobium</taxon>
    </lineage>
</organism>
<keyword evidence="2" id="KW-1185">Reference proteome</keyword>
<reference evidence="1 2" key="1">
    <citation type="submission" date="2020-08" db="EMBL/GenBank/DDBJ databases">
        <title>Genomic Encyclopedia of Type Strains, Phase IV (KMG-IV): sequencing the most valuable type-strain genomes for metagenomic binning, comparative biology and taxonomic classification.</title>
        <authorList>
            <person name="Goeker M."/>
        </authorList>
    </citation>
    <scope>NUCLEOTIDE SEQUENCE [LARGE SCALE GENOMIC DNA]</scope>
    <source>
        <strain evidence="1 2">DSM 29007</strain>
    </source>
</reference>
<protein>
    <submittedName>
        <fullName evidence="1">Uncharacterized protein</fullName>
    </submittedName>
</protein>
<sequence>MARPREHIVANLEALYREAHGRAQAVADQAEMARLDFGFRRDQLYLEVLLDVRELLAPAPASPEVQKGDKSVLEQISNLRDLTRLPFGR</sequence>
<dbReference type="RefSeq" id="WP_170033582.1">
    <property type="nucleotide sequence ID" value="NZ_JABDTL010000001.1"/>
</dbReference>
<evidence type="ECO:0000313" key="1">
    <source>
        <dbReference type="EMBL" id="MBB6071071.1"/>
    </source>
</evidence>
<comment type="caution">
    <text evidence="1">The sequence shown here is derived from an EMBL/GenBank/DDBJ whole genome shotgun (WGS) entry which is preliminary data.</text>
</comment>
<name>A0A841GZ52_9BACT</name>
<gene>
    <name evidence="1" type="ORF">HNQ61_002693</name>
</gene>
<dbReference type="EMBL" id="JACHIA010000006">
    <property type="protein sequence ID" value="MBB6071071.1"/>
    <property type="molecule type" value="Genomic_DNA"/>
</dbReference>
<dbReference type="Proteomes" id="UP000582837">
    <property type="component" value="Unassembled WGS sequence"/>
</dbReference>
<accession>A0A841GZ52</accession>